<dbReference type="GeneID" id="28987386"/>
<protein>
    <recommendedName>
        <fullName evidence="4">Microtubule associated protein</fullName>
    </recommendedName>
</protein>
<dbReference type="Proteomes" id="UP000053611">
    <property type="component" value="Unassembled WGS sequence"/>
</dbReference>
<dbReference type="EMBL" id="KQ087221">
    <property type="protein sequence ID" value="KLT41210.1"/>
    <property type="molecule type" value="Genomic_DNA"/>
</dbReference>
<feature type="compositionally biased region" description="Basic residues" evidence="1">
    <location>
        <begin position="685"/>
        <end position="694"/>
    </location>
</feature>
<gene>
    <name evidence="2" type="ORF">CC85DRAFT_329204</name>
</gene>
<dbReference type="GO" id="GO:0051256">
    <property type="term" value="P:mitotic spindle midzone assembly"/>
    <property type="evidence" value="ECO:0007669"/>
    <property type="project" value="TreeGrafter"/>
</dbReference>
<dbReference type="STRING" id="879819.A0A0J0XJC9"/>
<evidence type="ECO:0000313" key="2">
    <source>
        <dbReference type="EMBL" id="KLT41210.1"/>
    </source>
</evidence>
<sequence length="717" mass="79584">MDMDASAYIAEQIPLLRQLHAQLALPPTALADDTARIDAAVRAAIVSVVRGREDEVAVWEARIADGKRALAGLARAVGEKGRSVINANRRDSEPEGPQALPAQHERLVEQTAELEVVYNERLAQIEALRAELEKLSVLLGPPFELPAPLTPIPGLAVPARKPRPSVAATLPPPVNLAPTINKRTSGRRASAFHAPVPEPEPPKLEAWLDVGEDVQAALLSALEKATEERDARLRTLEMCFNDLIWYRAELDLPPFEQLQPELRPPRSEEERPGAHLRYEVLLEHVISLNPVKAGSFGDEERDIEGMEEVEPEVGLINWADALLQLWMEEKETRDEQIQSLYERIEPLWDRLNVEQEYIDSFTERNVGSGLGSIQAYEEELQRMLEKRKASLSDFVINVRKEIAQLQDALLLSDDEKAEFGAYIDDEYTEELLSAHEEEATRLRSELEASSIHLARVKEWLTLKADEEELERSAADPNRFKKRGTAMLQEERMRKRVEKRKPKIEADLLASLPAWEEEHGRPFLARGQRVIDVIEDAIAAKEAAKEAKKRAKLGLGPTAPAKGRATPAVGNRSQPPTLRKRELPTPCPTGSTSKRPRPLGSRIPSGSTSRSVSTRSVSGMGRSVSSSTTRSVSGTTHAMRHVEETPTASAARRFGAPAGSRVNALVPRQQERADVFKTPGKTPGRTPRKSFKPRRSIAGGLLAGRFVLDEADEDDDMF</sequence>
<evidence type="ECO:0000313" key="3">
    <source>
        <dbReference type="Proteomes" id="UP000053611"/>
    </source>
</evidence>
<feature type="region of interest" description="Disordered" evidence="1">
    <location>
        <begin position="548"/>
        <end position="695"/>
    </location>
</feature>
<dbReference type="OrthoDB" id="642895at2759"/>
<dbReference type="Pfam" id="PF03999">
    <property type="entry name" value="MAP65_ASE1"/>
    <property type="match status" value="1"/>
</dbReference>
<reference evidence="2 3" key="1">
    <citation type="submission" date="2015-03" db="EMBL/GenBank/DDBJ databases">
        <title>Genomics and transcriptomics of the oil-accumulating basidiomycete yeast T. oleaginosus allow insights into substrate utilization and the diverse evolutionary trajectories of mating systems in fungi.</title>
        <authorList>
            <consortium name="DOE Joint Genome Institute"/>
            <person name="Kourist R."/>
            <person name="Kracht O."/>
            <person name="Bracharz F."/>
            <person name="Lipzen A."/>
            <person name="Nolan M."/>
            <person name="Ohm R."/>
            <person name="Grigoriev I."/>
            <person name="Sun S."/>
            <person name="Heitman J."/>
            <person name="Bruck T."/>
            <person name="Nowrousian M."/>
        </authorList>
    </citation>
    <scope>NUCLEOTIDE SEQUENCE [LARGE SCALE GENOMIC DNA]</scope>
    <source>
        <strain evidence="2 3">IBC0246</strain>
    </source>
</reference>
<evidence type="ECO:0000256" key="1">
    <source>
        <dbReference type="SAM" id="MobiDB-lite"/>
    </source>
</evidence>
<dbReference type="Gene3D" id="1.20.58.1520">
    <property type="match status" value="1"/>
</dbReference>
<dbReference type="PANTHER" id="PTHR19321:SF41">
    <property type="entry name" value="FASCETTO-RELATED"/>
    <property type="match status" value="1"/>
</dbReference>
<dbReference type="GO" id="GO:0005737">
    <property type="term" value="C:cytoplasm"/>
    <property type="evidence" value="ECO:0007669"/>
    <property type="project" value="TreeGrafter"/>
</dbReference>
<proteinExistence type="predicted"/>
<evidence type="ECO:0008006" key="4">
    <source>
        <dbReference type="Google" id="ProtNLM"/>
    </source>
</evidence>
<feature type="compositionally biased region" description="Low complexity" evidence="1">
    <location>
        <begin position="604"/>
        <end position="635"/>
    </location>
</feature>
<dbReference type="InterPro" id="IPR007145">
    <property type="entry name" value="MAP65_Ase1_PRC1"/>
</dbReference>
<dbReference type="AlphaFoldDB" id="A0A0J0XJC9"/>
<dbReference type="RefSeq" id="XP_018277701.1">
    <property type="nucleotide sequence ID" value="XM_018426783.1"/>
</dbReference>
<name>A0A0J0XJC9_9TREE</name>
<dbReference type="PANTHER" id="PTHR19321">
    <property type="entry name" value="PROTEIN REGULATOR OF CYTOKINESIS 1 PRC1-RELATED"/>
    <property type="match status" value="1"/>
</dbReference>
<organism evidence="2 3">
    <name type="scientific">Cutaneotrichosporon oleaginosum</name>
    <dbReference type="NCBI Taxonomy" id="879819"/>
    <lineage>
        <taxon>Eukaryota</taxon>
        <taxon>Fungi</taxon>
        <taxon>Dikarya</taxon>
        <taxon>Basidiomycota</taxon>
        <taxon>Agaricomycotina</taxon>
        <taxon>Tremellomycetes</taxon>
        <taxon>Trichosporonales</taxon>
        <taxon>Trichosporonaceae</taxon>
        <taxon>Cutaneotrichosporon</taxon>
    </lineage>
</organism>
<keyword evidence="3" id="KW-1185">Reference proteome</keyword>
<accession>A0A0J0XJC9</accession>
<dbReference type="GO" id="GO:1990023">
    <property type="term" value="C:mitotic spindle midzone"/>
    <property type="evidence" value="ECO:0007669"/>
    <property type="project" value="TreeGrafter"/>
</dbReference>
<dbReference type="GO" id="GO:0008017">
    <property type="term" value="F:microtubule binding"/>
    <property type="evidence" value="ECO:0007669"/>
    <property type="project" value="InterPro"/>
</dbReference>